<feature type="transmembrane region" description="Helical" evidence="2">
    <location>
        <begin position="454"/>
        <end position="475"/>
    </location>
</feature>
<evidence type="ECO:0000256" key="3">
    <source>
        <dbReference type="SAM" id="SignalP"/>
    </source>
</evidence>
<feature type="region of interest" description="Disordered" evidence="1">
    <location>
        <begin position="133"/>
        <end position="155"/>
    </location>
</feature>
<keyword evidence="2" id="KW-1133">Transmembrane helix</keyword>
<dbReference type="PANTHER" id="PTHR40940">
    <property type="entry name" value="PROTEIN BATD-RELATED"/>
    <property type="match status" value="1"/>
</dbReference>
<organism evidence="4 5">
    <name type="scientific">Sulfidibacter corallicola</name>
    <dbReference type="NCBI Taxonomy" id="2818388"/>
    <lineage>
        <taxon>Bacteria</taxon>
        <taxon>Pseudomonadati</taxon>
        <taxon>Acidobacteriota</taxon>
        <taxon>Holophagae</taxon>
        <taxon>Acanthopleuribacterales</taxon>
        <taxon>Acanthopleuribacteraceae</taxon>
        <taxon>Sulfidibacter</taxon>
    </lineage>
</organism>
<evidence type="ECO:0000256" key="1">
    <source>
        <dbReference type="SAM" id="MobiDB-lite"/>
    </source>
</evidence>
<dbReference type="InterPro" id="IPR025738">
    <property type="entry name" value="BatD"/>
</dbReference>
<dbReference type="EMBL" id="CP071793">
    <property type="protein sequence ID" value="QTD51020.1"/>
    <property type="molecule type" value="Genomic_DNA"/>
</dbReference>
<proteinExistence type="predicted"/>
<protein>
    <submittedName>
        <fullName evidence="4">Protein BatD</fullName>
    </submittedName>
</protein>
<dbReference type="AlphaFoldDB" id="A0A8A4TN95"/>
<feature type="signal peptide" evidence="3">
    <location>
        <begin position="1"/>
        <end position="20"/>
    </location>
</feature>
<gene>
    <name evidence="4" type="ORF">J3U87_01000</name>
</gene>
<keyword evidence="2" id="KW-0812">Transmembrane</keyword>
<dbReference type="Pfam" id="PF13584">
    <property type="entry name" value="BatD"/>
    <property type="match status" value="2"/>
</dbReference>
<evidence type="ECO:0000313" key="4">
    <source>
        <dbReference type="EMBL" id="QTD51020.1"/>
    </source>
</evidence>
<keyword evidence="2" id="KW-0472">Membrane</keyword>
<dbReference type="PANTHER" id="PTHR40940:SF2">
    <property type="entry name" value="BATD"/>
    <property type="match status" value="1"/>
</dbReference>
<feature type="chain" id="PRO_5035263231" evidence="3">
    <location>
        <begin position="21"/>
        <end position="594"/>
    </location>
</feature>
<keyword evidence="3" id="KW-0732">Signal</keyword>
<feature type="compositionally biased region" description="Polar residues" evidence="1">
    <location>
        <begin position="134"/>
        <end position="146"/>
    </location>
</feature>
<reference evidence="4" key="1">
    <citation type="submission" date="2021-03" db="EMBL/GenBank/DDBJ databases">
        <title>Acanthopleuribacteraceae sp. M133.</title>
        <authorList>
            <person name="Wang G."/>
        </authorList>
    </citation>
    <scope>NUCLEOTIDE SEQUENCE</scope>
    <source>
        <strain evidence="4">M133</strain>
    </source>
</reference>
<keyword evidence="5" id="KW-1185">Reference proteome</keyword>
<dbReference type="RefSeq" id="WP_237381155.1">
    <property type="nucleotide sequence ID" value="NZ_CP071793.1"/>
</dbReference>
<dbReference type="Proteomes" id="UP000663929">
    <property type="component" value="Chromosome"/>
</dbReference>
<sequence length="594" mass="65864">MRRIGFLALVLLLPGSAAFAQDPNVTFSIAPREVGLNELVQFTIQVEGGPRGRAPNFPNGFELGDFELAQRRPSTSMQTTIVNGKVTSTNSYTYLLRPTKKGTFELPSQAVQVAGKTFQSPKTQISVKDEVRNLRSTRSRSPIDSFQNDRRNQRQQQAEIFAEMSTSKSEYFIGEPIAFQVKIFRTPGVNISSNGSSMSLPDFRDFWVEEVDRETWQDTVIRDSKRYEVDILAERLLYANKTGKLTVDPTEFELAVSVGRSFFADWQRVRRSTNALELTIKPLPAEGKPANFTGLVGSFSVKGELDKSSISLGDSVSLKVEIAGDGNFAAVSDITLDNLKRDFEVYEGGTPTSETRGGRVISKTWVFALVPKREGDYQIPLPRVGFFNTEEGRYHTSAEKILNLEVTPGERLAGGQVSVGRESGTILAEQNLNYIKLGDLGDISGKPKLQRPMLLVQTAAGFLVLDLLVFVGLLMRSRGQDHKNRFRSKYAWKNFQKAVGPLKSKEGEPFYAGLADALLGYFGDKWDRPAQGISLEMIRNRLEKDGIEPTHFDDVNACMESIELARFTPGSAGAREQLLNKTVATVKSLEGVLS</sequence>
<dbReference type="KEGG" id="scor:J3U87_01000"/>
<name>A0A8A4TN95_SULCO</name>
<accession>A0A8A4TN95</accession>
<evidence type="ECO:0000256" key="2">
    <source>
        <dbReference type="SAM" id="Phobius"/>
    </source>
</evidence>
<evidence type="ECO:0000313" key="5">
    <source>
        <dbReference type="Proteomes" id="UP000663929"/>
    </source>
</evidence>